<gene>
    <name evidence="4" type="ORF">ACFQPE_06640</name>
</gene>
<evidence type="ECO:0000256" key="2">
    <source>
        <dbReference type="ARBA" id="ARBA00022801"/>
    </source>
</evidence>
<dbReference type="Gene3D" id="3.40.720.10">
    <property type="entry name" value="Alkaline Phosphatase, subunit A"/>
    <property type="match status" value="1"/>
</dbReference>
<evidence type="ECO:0000313" key="4">
    <source>
        <dbReference type="EMBL" id="MFC7316475.1"/>
    </source>
</evidence>
<reference evidence="4 5" key="1">
    <citation type="journal article" date="2019" name="Int. J. Syst. Evol. Microbiol.">
        <title>The Global Catalogue of Microorganisms (GCM) 10K type strain sequencing project: providing services to taxonomists for standard genome sequencing and annotation.</title>
        <authorList>
            <consortium name="The Broad Institute Genomics Platform"/>
            <consortium name="The Broad Institute Genome Sequencing Center for Infectious Disease"/>
            <person name="Wu L."/>
            <person name="Ma J."/>
        </authorList>
    </citation>
    <scope>NUCLEOTIDE SEQUENCE [LARGE SCALE GENOMIC DNA]</scope>
    <source>
        <strain evidence="4 5">PSR21</strain>
    </source>
</reference>
<dbReference type="AlphaFoldDB" id="A0ABD6A8F9"/>
<dbReference type="InterPro" id="IPR050738">
    <property type="entry name" value="Sulfatase"/>
</dbReference>
<feature type="domain" description="Sulfatase N-terminal" evidence="3">
    <location>
        <begin position="4"/>
        <end position="343"/>
    </location>
</feature>
<keyword evidence="5" id="KW-1185">Reference proteome</keyword>
<dbReference type="CDD" id="cd16148">
    <property type="entry name" value="sulfatase_like"/>
    <property type="match status" value="1"/>
</dbReference>
<dbReference type="RefSeq" id="WP_276304268.1">
    <property type="nucleotide sequence ID" value="NZ_CP119992.1"/>
</dbReference>
<dbReference type="GO" id="GO:0016787">
    <property type="term" value="F:hydrolase activity"/>
    <property type="evidence" value="ECO:0007669"/>
    <property type="project" value="UniProtKB-KW"/>
</dbReference>
<dbReference type="Proteomes" id="UP001596547">
    <property type="component" value="Unassembled WGS sequence"/>
</dbReference>
<comment type="caution">
    <text evidence="4">The sequence shown here is derived from an EMBL/GenBank/DDBJ whole genome shotgun (WGS) entry which is preliminary data.</text>
</comment>
<dbReference type="PANTHER" id="PTHR42693:SF53">
    <property type="entry name" value="ENDO-4-O-SULFATASE"/>
    <property type="match status" value="1"/>
</dbReference>
<protein>
    <submittedName>
        <fullName evidence="4">Sulfatase</fullName>
    </submittedName>
</protein>
<evidence type="ECO:0000256" key="1">
    <source>
        <dbReference type="ARBA" id="ARBA00008779"/>
    </source>
</evidence>
<name>A0ABD6A8F9_9EURY</name>
<comment type="similarity">
    <text evidence="1">Belongs to the sulfatase family.</text>
</comment>
<keyword evidence="2" id="KW-0378">Hydrolase</keyword>
<evidence type="ECO:0000313" key="5">
    <source>
        <dbReference type="Proteomes" id="UP001596547"/>
    </source>
</evidence>
<evidence type="ECO:0000259" key="3">
    <source>
        <dbReference type="Pfam" id="PF00884"/>
    </source>
</evidence>
<accession>A0ABD6A8F9</accession>
<dbReference type="PANTHER" id="PTHR42693">
    <property type="entry name" value="ARYLSULFATASE FAMILY MEMBER"/>
    <property type="match status" value="1"/>
</dbReference>
<dbReference type="SUPFAM" id="SSF53649">
    <property type="entry name" value="Alkaline phosphatase-like"/>
    <property type="match status" value="1"/>
</dbReference>
<organism evidence="4 5">
    <name type="scientific">Halomarina halobia</name>
    <dbReference type="NCBI Taxonomy" id="3033386"/>
    <lineage>
        <taxon>Archaea</taxon>
        <taxon>Methanobacteriati</taxon>
        <taxon>Methanobacteriota</taxon>
        <taxon>Stenosarchaea group</taxon>
        <taxon>Halobacteria</taxon>
        <taxon>Halobacteriales</taxon>
        <taxon>Natronomonadaceae</taxon>
        <taxon>Halomarina</taxon>
    </lineage>
</organism>
<dbReference type="InterPro" id="IPR017850">
    <property type="entry name" value="Alkaline_phosphatase_core_sf"/>
</dbReference>
<dbReference type="InterPro" id="IPR000917">
    <property type="entry name" value="Sulfatase_N"/>
</dbReference>
<dbReference type="Pfam" id="PF00884">
    <property type="entry name" value="Sulfatase"/>
    <property type="match status" value="1"/>
</dbReference>
<dbReference type="EMBL" id="JBHTBF010000002">
    <property type="protein sequence ID" value="MFC7316475.1"/>
    <property type="molecule type" value="Genomic_DNA"/>
</dbReference>
<dbReference type="GeneID" id="79313806"/>
<sequence>MSRPNVVVTVLDTARGRDTVPAAASPMPTLSSIADDGTEFTRAFSTAPWTLPSHASLFTGTYPSRHGAHGGHTVLDGSLRTLAEAFRDGGYETVGLSNNTWITEEFGFDRGFGTLRRGWQYVQSDVDLGEVVRAEHPMAKIRAARDRLFEGNPLVNAVNVLYNELADDEGAERTTAWVERWLRGRDEDAPFLLFLNYIEPHIEYRPPREFAERYLPPDASYEEAMRIRQDPRAYDVGAYSLDEREFELLAALYRGELAALDAHLARLRAALVAAGEWEETVFVVLGDHGENVGDHGFLGHQYDLHDTLLHVPFVIHGGGFRGGRRDELVQTLDLVPTLLDAAGLAAPELRDQAQGRSLHPTASDPPRSAVFAEYLGPQPSPEALEARFGSIPDRVRAFDRTLRAVRTAEEKYIRGGDGTEWFYRVDEDPEETANLAAEAPGRTRSLARRLDDWLGSFEHAEVAGEVSMSAGTRERLADLGYL</sequence>
<proteinExistence type="inferred from homology"/>